<gene>
    <name evidence="1" type="ORF">JFN90_06260</name>
</gene>
<dbReference type="EMBL" id="JAEMHK010000003">
    <property type="protein sequence ID" value="MBJ6799738.1"/>
    <property type="molecule type" value="Genomic_DNA"/>
</dbReference>
<dbReference type="Proteomes" id="UP000641025">
    <property type="component" value="Unassembled WGS sequence"/>
</dbReference>
<evidence type="ECO:0000313" key="2">
    <source>
        <dbReference type="Proteomes" id="UP000641025"/>
    </source>
</evidence>
<comment type="caution">
    <text evidence="1">The sequence shown here is derived from an EMBL/GenBank/DDBJ whole genome shotgun (WGS) entry which is preliminary data.</text>
</comment>
<name>A0ABS0YP96_9BACT</name>
<evidence type="ECO:0000313" key="1">
    <source>
        <dbReference type="EMBL" id="MBJ6799738.1"/>
    </source>
</evidence>
<protein>
    <submittedName>
        <fullName evidence="1">PglZ domain-containing protein</fullName>
    </submittedName>
</protein>
<sequence>MHPFHEYQKKQLAEKLKRRVLVWYDPRNEFQPFISELIERDVTQLPPGELATFQLDGNSVHFIAYAGSYFEIRFAVDQLTSGPQPEPLVIYMQGESRQKTSSVLMEFEEGGECYYELSLKRQARNALKEKGFDDGHIDELLNVEALTYEDVVKFVGQSGTTSVQPSMLQVIFGVSQNDKIVASWLASSGKDAEISEKSASQGLYKLIETRLGITTAPELPIHEARKKICRSLLVGEFSNDLQCTVPPTLAMIDVPQEQDKVAFLKLVIQTLRKDHPEEYIAMADSVQAELNLDTAAIPAECLGSIDTFRFEEQALLRYCDSLIINGNYAETLRVETERGSSFWVDRQMDRKAQWRACKMMADLGISIQKVISEMNSASSKPEKWVSAYSSKQGWFCMDQQHRQLEALVAKLEDEPVLHQALSAIEQAYDNALQVMSSGFTKVLQEAQWQIPGTVRQSDIYEKFVAPSNVPVAYFLVDAMRYEMGDELVKQLEGMGEVTLRPAIVSLPSITKVGMAALLPEASSSLDVIVDKDKLSIRIAGSLLGDLPARRKFIKARQQQLVELELDELLQMNSKKLQGKLAGSPMIVVRSQEIDSLGEGTSDFLARQVMDTVIGNVARAVRKLASCGIEQIVLAADHGHLFSREKGDDMKTDSPGGKTIELHRRCWIGQGGSSPQGTVKVSGNELGYDSPLDFIFPSGSGVFKAGGSLSYHHGGTSLQEMVIPLITVRVPPSGVKSSAQRSIVVSGVPELLATRTMGITIEIATTNLLDMIDTGPMTVRPVLVCGGKQVGKAGLAVHGEFDSSTGCVAIKPNEKVMVGMLLSEESETVQVVVLDPQTDAVLGQSGVIEVKLGM</sequence>
<organism evidence="1 2">
    <name type="scientific">Geomonas propionica</name>
    <dbReference type="NCBI Taxonomy" id="2798582"/>
    <lineage>
        <taxon>Bacteria</taxon>
        <taxon>Pseudomonadati</taxon>
        <taxon>Thermodesulfobacteriota</taxon>
        <taxon>Desulfuromonadia</taxon>
        <taxon>Geobacterales</taxon>
        <taxon>Geobacteraceae</taxon>
        <taxon>Geomonas</taxon>
    </lineage>
</organism>
<keyword evidence="2" id="KW-1185">Reference proteome</keyword>
<dbReference type="Pfam" id="PF08665">
    <property type="entry name" value="PglZ"/>
    <property type="match status" value="1"/>
</dbReference>
<proteinExistence type="predicted"/>
<reference evidence="1 2" key="1">
    <citation type="submission" date="2020-12" db="EMBL/GenBank/DDBJ databases">
        <title>Geomonas sp. Red259, isolated from paddy soil.</title>
        <authorList>
            <person name="Xu Z."/>
            <person name="Zhang Z."/>
            <person name="Masuda Y."/>
            <person name="Itoh H."/>
            <person name="Senoo K."/>
        </authorList>
    </citation>
    <scope>NUCLEOTIDE SEQUENCE [LARGE SCALE GENOMIC DNA]</scope>
    <source>
        <strain evidence="1 2">Red259</strain>
    </source>
</reference>
<accession>A0ABS0YP96</accession>
<dbReference type="RefSeq" id="WP_199394240.1">
    <property type="nucleotide sequence ID" value="NZ_JAEMHK010000003.1"/>
</dbReference>